<dbReference type="GO" id="GO:0005737">
    <property type="term" value="C:cytoplasm"/>
    <property type="evidence" value="ECO:0007669"/>
    <property type="project" value="InterPro"/>
</dbReference>
<feature type="compositionally biased region" description="Acidic residues" evidence="1">
    <location>
        <begin position="110"/>
        <end position="123"/>
    </location>
</feature>
<dbReference type="PANTHER" id="PTHR46421:SF1">
    <property type="entry name" value="PROGRAMMED CELL DEATH PROTEIN 2-LIKE"/>
    <property type="match status" value="1"/>
</dbReference>
<feature type="region of interest" description="Disordered" evidence="1">
    <location>
        <begin position="97"/>
        <end position="130"/>
    </location>
</feature>
<evidence type="ECO:0000313" key="3">
    <source>
        <dbReference type="EMBL" id="CAL5140055.1"/>
    </source>
</evidence>
<evidence type="ECO:0000256" key="1">
    <source>
        <dbReference type="SAM" id="MobiDB-lite"/>
    </source>
</evidence>
<accession>A0AAV2TUU3</accession>
<reference evidence="3" key="1">
    <citation type="submission" date="2024-06" db="EMBL/GenBank/DDBJ databases">
        <authorList>
            <person name="Liu X."/>
            <person name="Lenzi L."/>
            <person name="Haldenby T S."/>
            <person name="Uol C."/>
        </authorList>
    </citation>
    <scope>NUCLEOTIDE SEQUENCE</scope>
</reference>
<dbReference type="AlphaFoldDB" id="A0AAV2TUU3"/>
<organism evidence="3 4">
    <name type="scientific">Calicophoron daubneyi</name>
    <name type="common">Rumen fluke</name>
    <name type="synonym">Paramphistomum daubneyi</name>
    <dbReference type="NCBI Taxonomy" id="300641"/>
    <lineage>
        <taxon>Eukaryota</taxon>
        <taxon>Metazoa</taxon>
        <taxon>Spiralia</taxon>
        <taxon>Lophotrochozoa</taxon>
        <taxon>Platyhelminthes</taxon>
        <taxon>Trematoda</taxon>
        <taxon>Digenea</taxon>
        <taxon>Plagiorchiida</taxon>
        <taxon>Pronocephalata</taxon>
        <taxon>Paramphistomoidea</taxon>
        <taxon>Paramphistomidae</taxon>
        <taxon>Calicophoron</taxon>
    </lineage>
</organism>
<dbReference type="InterPro" id="IPR007320">
    <property type="entry name" value="PDCD2_C"/>
</dbReference>
<proteinExistence type="predicted"/>
<dbReference type="Pfam" id="PF04194">
    <property type="entry name" value="PDCD2_C"/>
    <property type="match status" value="1"/>
</dbReference>
<gene>
    <name evidence="3" type="ORF">CDAUBV1_LOCUS15225</name>
</gene>
<dbReference type="EMBL" id="CAXLJL010000689">
    <property type="protein sequence ID" value="CAL5140055.1"/>
    <property type="molecule type" value="Genomic_DNA"/>
</dbReference>
<comment type="caution">
    <text evidence="3">The sequence shown here is derived from an EMBL/GenBank/DDBJ whole genome shotgun (WGS) entry which is preliminary data.</text>
</comment>
<dbReference type="Proteomes" id="UP001497525">
    <property type="component" value="Unassembled WGS sequence"/>
</dbReference>
<dbReference type="PANTHER" id="PTHR46421">
    <property type="entry name" value="PROGRAMMED CELL DEATH PROTEIN 2-LIKE"/>
    <property type="match status" value="1"/>
</dbReference>
<name>A0AAV2TUU3_CALDB</name>
<sequence length="349" mass="38736">MSLLGFISKSRCQAAPTSQDSFVGGSLAPFTGVLPPSDESLLCRNCRHRMCFLAQIYCPLSNSSYHRTLYFFVCLRNECQKAGGGWLVLRSQAQFPAAPPARSCSPTEWALDDDDDDAGDELPDVLSSPQLKKPEDLNLSDIAGPFSCSFIDVFEEQHTSSSPAIDLHENPGDLRDSPVPDHSTLTAWIQLDKIEQAFVDEDDNAPKAGFSGGLQNHLNSRGEYGCEDFRYCWAGRPIFDGPPPPELAQHLVCPRCHSRRVFEIQIFATVNNSLIFDPVIGTNKMRPYDLPDEPELNKQWPLNITTVLVFSCSAACWDDSCSWVEECVVIQTDENRTFIRDGSSITVCS</sequence>
<protein>
    <recommendedName>
        <fullName evidence="2">Programmed cell death protein 2 C-terminal domain-containing protein</fullName>
    </recommendedName>
</protein>
<evidence type="ECO:0000313" key="4">
    <source>
        <dbReference type="Proteomes" id="UP001497525"/>
    </source>
</evidence>
<evidence type="ECO:0000259" key="2">
    <source>
        <dbReference type="Pfam" id="PF04194"/>
    </source>
</evidence>
<dbReference type="InterPro" id="IPR052815">
    <property type="entry name" value="PDCD2-like_regulator"/>
</dbReference>
<feature type="domain" description="Programmed cell death protein 2 C-terminal" evidence="2">
    <location>
        <begin position="229"/>
        <end position="331"/>
    </location>
</feature>